<dbReference type="EMBL" id="CAAHFG010000001">
    <property type="protein sequence ID" value="VGO13223.1"/>
    <property type="molecule type" value="Genomic_DNA"/>
</dbReference>
<name>A0A6C2U031_PONDE</name>
<keyword evidence="3" id="KW-0479">Metal-binding</keyword>
<dbReference type="Gene3D" id="3.30.1120.10">
    <property type="match status" value="1"/>
</dbReference>
<dbReference type="Proteomes" id="UP000366872">
    <property type="component" value="Unassembled WGS sequence"/>
</dbReference>
<dbReference type="SUPFAM" id="SSF53649">
    <property type="entry name" value="Alkaline phosphatase-like"/>
    <property type="match status" value="1"/>
</dbReference>
<feature type="chain" id="PRO_5028904631" evidence="7">
    <location>
        <begin position="24"/>
        <end position="1232"/>
    </location>
</feature>
<proteinExistence type="inferred from homology"/>
<dbReference type="GO" id="GO:0046872">
    <property type="term" value="F:metal ion binding"/>
    <property type="evidence" value="ECO:0007669"/>
    <property type="project" value="UniProtKB-KW"/>
</dbReference>
<feature type="domain" description="Sulfatase N-terminal" evidence="8">
    <location>
        <begin position="650"/>
        <end position="948"/>
    </location>
</feature>
<comment type="similarity">
    <text evidence="2">Belongs to the sulfatase family.</text>
</comment>
<evidence type="ECO:0000256" key="5">
    <source>
        <dbReference type="ARBA" id="ARBA00022801"/>
    </source>
</evidence>
<keyword evidence="10" id="KW-1185">Reference proteome</keyword>
<accession>A0A6C2U031</accession>
<evidence type="ECO:0000256" key="2">
    <source>
        <dbReference type="ARBA" id="ARBA00008779"/>
    </source>
</evidence>
<evidence type="ECO:0000256" key="4">
    <source>
        <dbReference type="ARBA" id="ARBA00022729"/>
    </source>
</evidence>
<sequence length="1232" mass="129703">MRTNEVLIWIFGAALLLAGSVQAADVTVAIGNGTGESGTQVESGAFNASKNGLDALCGTLWGVANTANRDGMLYWTYSDLAGTTLPDTIQPGIYTFTATIGNNGDGAGFSGLNDISSGTNTDGGSVAGFFATAPGSDAETSKNNMLTEFNGLSGVTYMPPSGPDPATDAWTTWTFAWTVAEGSPVVGTDPFFGVYTKTGIDGGNGFWDDSVLGYTPASASARRISINFHVSDDADAQADHELTGSESAGAGAYATTNWNNIAVGSAGATSGTLFSPTVLADDSGDAGAATIAPSVSSSRFVGYCASSASGADELGLPGNDDDLFNSYLALGTSDAAVLQVTGISSNFTANGYRVVVYSDTDKRTAGDTRTSIFELTPGGGSAVTALTEDDGVTFDGTYVISDNANTGDDYSNYTVFEGLTADSFTLAVSSPDGGRGGISGLQIITGGGSLYAALNSDETWVTAGSEVTLSWLAYNADSVSIDQGVGDVTSLTTNGTGQVRVYPTATTTYTLSASNASAGSVQDSVTVTVGELPPVIHGFSANTHVVETNGTPVTLSWVVSGADTVSIVPDIGLVPSVGQTNLVVDAASIYTLTASRGTDSVSEVWRFNLAANRPNILLMLVDDYGPMDSSLLYAYDAYTDAGTPLQTAFNDFYHTPHMETLAANGMKFTQAYAMPMCSPTRVSLMTGYNSPRHGVTHHLNVYETIDNASFAITSHRGPNHWRYLGMGMNGTEDVALPQLLKDAGYHTFMVGKDHLSHVQEPDEIGFDVIDCALYKSTVLTPKAEVMIEDAVALGEPFFGYISWQDVHSGFYYATDATNDYSGAYNDSHAKFATMVESVDNSLGAIVAKLEEQGVAENTLIIFLGDNGSDSPALSDEYWPNGTAFDDYPMRGKKGSTYEGGIRVPLLVAWAAPDAGNSFQQVLSIPAGGVEHDIVTVEDIAPTILSAVGAAVPNMDGYDLTPYLRAEAGTHRPQKVLRHMPHEHRSNYFTCFRDGDWKILYRYHIDDNAAQGVSNEDYPEMSTPFELYNLADDPDESDNLVSSMPEKTLQMARAMARELDASWGDFGPLWPTLNPGLVSKPARPLVDDPFVIDFSVDGRDLVDSDGDGLADVLEDLDADGLVSATETSADASDTDGDGSDDYTELRLNLDPRDAAQAFVAEMALSGLTSFSLSWPSAPGTTFNILSGTNLQDAVENWQVAASNIPATAASNETTATVEALDADAAYYRIELNP</sequence>
<evidence type="ECO:0000256" key="3">
    <source>
        <dbReference type="ARBA" id="ARBA00022723"/>
    </source>
</evidence>
<evidence type="ECO:0000313" key="9">
    <source>
        <dbReference type="EMBL" id="VGO13223.1"/>
    </source>
</evidence>
<keyword evidence="5" id="KW-0378">Hydrolase</keyword>
<feature type="signal peptide" evidence="7">
    <location>
        <begin position="1"/>
        <end position="23"/>
    </location>
</feature>
<reference evidence="9 10" key="1">
    <citation type="submission" date="2019-04" db="EMBL/GenBank/DDBJ databases">
        <authorList>
            <person name="Van Vliet M D."/>
        </authorList>
    </citation>
    <scope>NUCLEOTIDE SEQUENCE [LARGE SCALE GENOMIC DNA]</scope>
    <source>
        <strain evidence="9 10">F1</strain>
    </source>
</reference>
<dbReference type="PANTHER" id="PTHR42693">
    <property type="entry name" value="ARYLSULFATASE FAMILY MEMBER"/>
    <property type="match status" value="1"/>
</dbReference>
<dbReference type="AlphaFoldDB" id="A0A6C2U031"/>
<keyword evidence="6" id="KW-0106">Calcium</keyword>
<organism evidence="9 10">
    <name type="scientific">Pontiella desulfatans</name>
    <dbReference type="NCBI Taxonomy" id="2750659"/>
    <lineage>
        <taxon>Bacteria</taxon>
        <taxon>Pseudomonadati</taxon>
        <taxon>Kiritimatiellota</taxon>
        <taxon>Kiritimatiellia</taxon>
        <taxon>Kiritimatiellales</taxon>
        <taxon>Pontiellaceae</taxon>
        <taxon>Pontiella</taxon>
    </lineage>
</organism>
<keyword evidence="4 7" id="KW-0732">Signal</keyword>
<protein>
    <submittedName>
        <fullName evidence="9">Arylsulfatase</fullName>
    </submittedName>
</protein>
<dbReference type="InterPro" id="IPR024607">
    <property type="entry name" value="Sulfatase_CS"/>
</dbReference>
<dbReference type="RefSeq" id="WP_136078812.1">
    <property type="nucleotide sequence ID" value="NZ_CAAHFG010000001.1"/>
</dbReference>
<dbReference type="InterPro" id="IPR017850">
    <property type="entry name" value="Alkaline_phosphatase_core_sf"/>
</dbReference>
<dbReference type="GO" id="GO:0004065">
    <property type="term" value="F:arylsulfatase activity"/>
    <property type="evidence" value="ECO:0007669"/>
    <property type="project" value="TreeGrafter"/>
</dbReference>
<dbReference type="Pfam" id="PF00884">
    <property type="entry name" value="Sulfatase"/>
    <property type="match status" value="1"/>
</dbReference>
<gene>
    <name evidence="9" type="primary">atsA_101</name>
    <name evidence="9" type="ORF">PDESU_01777</name>
</gene>
<dbReference type="Gene3D" id="3.40.720.10">
    <property type="entry name" value="Alkaline Phosphatase, subunit A"/>
    <property type="match status" value="1"/>
</dbReference>
<evidence type="ECO:0000259" key="8">
    <source>
        <dbReference type="Pfam" id="PF00884"/>
    </source>
</evidence>
<evidence type="ECO:0000256" key="1">
    <source>
        <dbReference type="ARBA" id="ARBA00001913"/>
    </source>
</evidence>
<dbReference type="PROSITE" id="PS00523">
    <property type="entry name" value="SULFATASE_1"/>
    <property type="match status" value="1"/>
</dbReference>
<evidence type="ECO:0000256" key="6">
    <source>
        <dbReference type="ARBA" id="ARBA00022837"/>
    </source>
</evidence>
<evidence type="ECO:0000256" key="7">
    <source>
        <dbReference type="SAM" id="SignalP"/>
    </source>
</evidence>
<dbReference type="PANTHER" id="PTHR42693:SF42">
    <property type="entry name" value="ARYLSULFATASE G"/>
    <property type="match status" value="1"/>
</dbReference>
<dbReference type="InterPro" id="IPR000917">
    <property type="entry name" value="Sulfatase_N"/>
</dbReference>
<comment type="cofactor">
    <cofactor evidence="1">
        <name>Ca(2+)</name>
        <dbReference type="ChEBI" id="CHEBI:29108"/>
    </cofactor>
</comment>
<evidence type="ECO:0000313" key="10">
    <source>
        <dbReference type="Proteomes" id="UP000366872"/>
    </source>
</evidence>
<dbReference type="InterPro" id="IPR050738">
    <property type="entry name" value="Sulfatase"/>
</dbReference>